<organism evidence="2 3">
    <name type="scientific">Novipirellula aureliae</name>
    <dbReference type="NCBI Taxonomy" id="2527966"/>
    <lineage>
        <taxon>Bacteria</taxon>
        <taxon>Pseudomonadati</taxon>
        <taxon>Planctomycetota</taxon>
        <taxon>Planctomycetia</taxon>
        <taxon>Pirellulales</taxon>
        <taxon>Pirellulaceae</taxon>
        <taxon>Novipirellula</taxon>
    </lineage>
</organism>
<gene>
    <name evidence="2" type="ORF">Q31b_54760</name>
</gene>
<keyword evidence="1" id="KW-0175">Coiled coil</keyword>
<accession>A0A5C6DF39</accession>
<evidence type="ECO:0000313" key="3">
    <source>
        <dbReference type="Proteomes" id="UP000315471"/>
    </source>
</evidence>
<name>A0A5C6DF39_9BACT</name>
<proteinExistence type="predicted"/>
<evidence type="ECO:0000256" key="1">
    <source>
        <dbReference type="SAM" id="Coils"/>
    </source>
</evidence>
<dbReference type="Proteomes" id="UP000315471">
    <property type="component" value="Unassembled WGS sequence"/>
</dbReference>
<reference evidence="2 3" key="1">
    <citation type="submission" date="2019-02" db="EMBL/GenBank/DDBJ databases">
        <title>Deep-cultivation of Planctomycetes and their phenomic and genomic characterization uncovers novel biology.</title>
        <authorList>
            <person name="Wiegand S."/>
            <person name="Jogler M."/>
            <person name="Boedeker C."/>
            <person name="Pinto D."/>
            <person name="Vollmers J."/>
            <person name="Rivas-Marin E."/>
            <person name="Kohn T."/>
            <person name="Peeters S.H."/>
            <person name="Heuer A."/>
            <person name="Rast P."/>
            <person name="Oberbeckmann S."/>
            <person name="Bunk B."/>
            <person name="Jeske O."/>
            <person name="Meyerdierks A."/>
            <person name="Storesund J.E."/>
            <person name="Kallscheuer N."/>
            <person name="Luecker S."/>
            <person name="Lage O.M."/>
            <person name="Pohl T."/>
            <person name="Merkel B.J."/>
            <person name="Hornburger P."/>
            <person name="Mueller R.-W."/>
            <person name="Bruemmer F."/>
            <person name="Labrenz M."/>
            <person name="Spormann A.M."/>
            <person name="Op Den Camp H."/>
            <person name="Overmann J."/>
            <person name="Amann R."/>
            <person name="Jetten M.S.M."/>
            <person name="Mascher T."/>
            <person name="Medema M.H."/>
            <person name="Devos D.P."/>
            <person name="Kaster A.-K."/>
            <person name="Ovreas L."/>
            <person name="Rohde M."/>
            <person name="Galperin M.Y."/>
            <person name="Jogler C."/>
        </authorList>
    </citation>
    <scope>NUCLEOTIDE SEQUENCE [LARGE SCALE GENOMIC DNA]</scope>
    <source>
        <strain evidence="2 3">Q31b</strain>
    </source>
</reference>
<keyword evidence="3" id="KW-1185">Reference proteome</keyword>
<evidence type="ECO:0000313" key="2">
    <source>
        <dbReference type="EMBL" id="TWU35380.1"/>
    </source>
</evidence>
<dbReference type="AlphaFoldDB" id="A0A5C6DF39"/>
<sequence length="221" mass="25317">MGKRLSEELGREKEYDTLSKWIANLLAEKIVVCETASDGEEKERLQQQAVDLTLRIWHERYCVPPCIRPFEKVEKAISYLADQSDRETDPIMAFRSRRQDSNPFSRLSDAFEAMRDKAVPLLALTQIVLVAGSAPLAWEEENKEFLDQLESDAVTLVRRWLSIVDDTSESESDWTSVKNLSPEERVSSVVARLEEGLDQIRQTLDEFKAEIANDLDQTQNP</sequence>
<protein>
    <submittedName>
        <fullName evidence="2">Uncharacterized protein</fullName>
    </submittedName>
</protein>
<dbReference type="EMBL" id="SJPY01000010">
    <property type="protein sequence ID" value="TWU35380.1"/>
    <property type="molecule type" value="Genomic_DNA"/>
</dbReference>
<feature type="coiled-coil region" evidence="1">
    <location>
        <begin position="190"/>
        <end position="217"/>
    </location>
</feature>
<comment type="caution">
    <text evidence="2">The sequence shown here is derived from an EMBL/GenBank/DDBJ whole genome shotgun (WGS) entry which is preliminary data.</text>
</comment>